<feature type="region of interest" description="Disordered" evidence="1">
    <location>
        <begin position="1"/>
        <end position="68"/>
    </location>
</feature>
<name>Q4SYK1_TETNG</name>
<dbReference type="EMBL" id="CAAE01012032">
    <property type="protein sequence ID" value="CAF94281.1"/>
    <property type="molecule type" value="Genomic_DNA"/>
</dbReference>
<evidence type="ECO:0000256" key="1">
    <source>
        <dbReference type="SAM" id="MobiDB-lite"/>
    </source>
</evidence>
<dbReference type="OrthoDB" id="443402at2759"/>
<gene>
    <name evidence="2" type="ORF">GSTENG00010289001</name>
</gene>
<feature type="non-terminal residue" evidence="2">
    <location>
        <position position="1"/>
    </location>
</feature>
<feature type="compositionally biased region" description="Low complexity" evidence="1">
    <location>
        <begin position="43"/>
        <end position="53"/>
    </location>
</feature>
<dbReference type="KEGG" id="tng:GSTEN00010289G001"/>
<accession>Q4SYK1</accession>
<reference evidence="2" key="2">
    <citation type="submission" date="2004-02" db="EMBL/GenBank/DDBJ databases">
        <authorList>
            <consortium name="Genoscope"/>
            <consortium name="Whitehead Institute Centre for Genome Research"/>
        </authorList>
    </citation>
    <scope>NUCLEOTIDE SEQUENCE</scope>
</reference>
<feature type="compositionally biased region" description="Polar residues" evidence="1">
    <location>
        <begin position="1"/>
        <end position="23"/>
    </location>
</feature>
<organism evidence="2">
    <name type="scientific">Tetraodon nigroviridis</name>
    <name type="common">Spotted green pufferfish</name>
    <name type="synonym">Chelonodon nigroviridis</name>
    <dbReference type="NCBI Taxonomy" id="99883"/>
    <lineage>
        <taxon>Eukaryota</taxon>
        <taxon>Metazoa</taxon>
        <taxon>Chordata</taxon>
        <taxon>Craniata</taxon>
        <taxon>Vertebrata</taxon>
        <taxon>Euteleostomi</taxon>
        <taxon>Actinopterygii</taxon>
        <taxon>Neopterygii</taxon>
        <taxon>Teleostei</taxon>
        <taxon>Neoteleostei</taxon>
        <taxon>Acanthomorphata</taxon>
        <taxon>Eupercaria</taxon>
        <taxon>Tetraodontiformes</taxon>
        <taxon>Tetradontoidea</taxon>
        <taxon>Tetraodontidae</taxon>
        <taxon>Tetraodon</taxon>
    </lineage>
</organism>
<protein>
    <submittedName>
        <fullName evidence="2">(spotted green pufferfish) hypothetical protein</fullName>
    </submittedName>
</protein>
<evidence type="ECO:0000313" key="2">
    <source>
        <dbReference type="EMBL" id="CAF94281.1"/>
    </source>
</evidence>
<dbReference type="AlphaFoldDB" id="Q4SYK1"/>
<reference evidence="2" key="1">
    <citation type="journal article" date="2004" name="Nature">
        <title>Genome duplication in the teleost fish Tetraodon nigroviridis reveals the early vertebrate proto-karyotype.</title>
        <authorList>
            <person name="Jaillon O."/>
            <person name="Aury J.-M."/>
            <person name="Brunet F."/>
            <person name="Petit J.-L."/>
            <person name="Stange-Thomann N."/>
            <person name="Mauceli E."/>
            <person name="Bouneau L."/>
            <person name="Fischer C."/>
            <person name="Ozouf-Costaz C."/>
            <person name="Bernot A."/>
            <person name="Nicaud S."/>
            <person name="Jaffe D."/>
            <person name="Fisher S."/>
            <person name="Lutfalla G."/>
            <person name="Dossat C."/>
            <person name="Segurens B."/>
            <person name="Dasilva C."/>
            <person name="Salanoubat M."/>
            <person name="Levy M."/>
            <person name="Boudet N."/>
            <person name="Castellano S."/>
            <person name="Anthouard V."/>
            <person name="Jubin C."/>
            <person name="Castelli V."/>
            <person name="Katinka M."/>
            <person name="Vacherie B."/>
            <person name="Biemont C."/>
            <person name="Skalli Z."/>
            <person name="Cattolico L."/>
            <person name="Poulain J."/>
            <person name="De Berardinis V."/>
            <person name="Cruaud C."/>
            <person name="Duprat S."/>
            <person name="Brottier P."/>
            <person name="Coutanceau J.-P."/>
            <person name="Gouzy J."/>
            <person name="Parra G."/>
            <person name="Lardier G."/>
            <person name="Chapple C."/>
            <person name="McKernan K.J."/>
            <person name="McEwan P."/>
            <person name="Bosak S."/>
            <person name="Kellis M."/>
            <person name="Volff J.-N."/>
            <person name="Guigo R."/>
            <person name="Zody M.C."/>
            <person name="Mesirov J."/>
            <person name="Lindblad-Toh K."/>
            <person name="Birren B."/>
            <person name="Nusbaum C."/>
            <person name="Kahn D."/>
            <person name="Robinson-Rechavi M."/>
            <person name="Laudet V."/>
            <person name="Schachter V."/>
            <person name="Quetier F."/>
            <person name="Saurin W."/>
            <person name="Scarpelli C."/>
            <person name="Wincker P."/>
            <person name="Lander E.S."/>
            <person name="Weissenbach J."/>
            <person name="Roest Crollius H."/>
        </authorList>
    </citation>
    <scope>NUCLEOTIDE SEQUENCE [LARGE SCALE GENOMIC DNA]</scope>
</reference>
<comment type="caution">
    <text evidence="2">The sequence shown here is derived from an EMBL/GenBank/DDBJ whole genome shotgun (WGS) entry which is preliminary data.</text>
</comment>
<proteinExistence type="predicted"/>
<sequence length="135" mass="14263">QVSNINQPLEISAISSPEQSSPNGPDLDQPPILKRERPLELNGTGCCSSGPSSDGEDSGYPADNSSARIERKIATISLESRDGPGRLGESERENPAAAVVTAQEVTPPLPHLCLPPASGKLHFRLYLTPNNPALT</sequence>